<dbReference type="Gene3D" id="3.30.1520.10">
    <property type="entry name" value="Phox-like domain"/>
    <property type="match status" value="1"/>
</dbReference>
<dbReference type="SMART" id="SM00312">
    <property type="entry name" value="PX"/>
    <property type="match status" value="1"/>
</dbReference>
<comment type="similarity">
    <text evidence="1">Belongs to the sorting nexin family.</text>
</comment>
<accession>A0AAV2ZR92</accession>
<evidence type="ECO:0000259" key="4">
    <source>
        <dbReference type="PROSITE" id="PS50195"/>
    </source>
</evidence>
<protein>
    <recommendedName>
        <fullName evidence="8">Sorting nexin-19</fullName>
    </recommendedName>
</protein>
<keyword evidence="3" id="KW-1133">Transmembrane helix</keyword>
<feature type="compositionally biased region" description="Basic and acidic residues" evidence="2">
    <location>
        <begin position="673"/>
        <end position="683"/>
    </location>
</feature>
<evidence type="ECO:0000256" key="3">
    <source>
        <dbReference type="SAM" id="Phobius"/>
    </source>
</evidence>
<dbReference type="PROSITE" id="PS50195">
    <property type="entry name" value="PX"/>
    <property type="match status" value="1"/>
</dbReference>
<dbReference type="Proteomes" id="UP001181693">
    <property type="component" value="Unassembled WGS sequence"/>
</dbReference>
<sequence>MSGGCDVSSDSMAGVVYGAVIPPKDPQKRWKFLAVGALLAWLIIVHLLVNVWLLLLFSAIMAAAGAWLGPQFILGCSTPIHLERFVTLERGPRSSDAEDQLDKEIRLTIQKIVQDFVSSWYRRLSPETAFEDEVRGVMWDLGMELKRRLRSADREELTRKLLVLAGCHLQCYKWAKARVEGVGDQSEREMLLWDAYQELSPVHPALSGPGQEVNHARWLVQLLLSELVAKPHLETRTGRHLVVELIACNVVLPLVGKMSDPDWINIVLTNVFSKAPLKMEEEKYENQTPPTIPKSLPLGPSPDPAPQLILPTPLSSHASGFEVVNGVEAELEEALDRVHESCREKADVFPVQYLQPPKPSSPFFLCEESEPESPMSDLGRELERPLMNSTEDLLSDCGLDSLTPAESPGAPPHDEVIGGLSEENCPALSSVTPPHPEILVESSALPSEFNKTPPNDKDGCSPVDASPLITSSPTVPIHPFHFVPLSSPDGPVLIQNLRITGTITAREHSGTGSHPYTLYTIKYDTALDSQSLGTLQPMAYHTVNRRYREFLNLQTRLEERNDLRKFIKHIKGPKKFLPDLPFGNMDSEKVEARKSQLESFLRQLCAVPEIASSEEVQEFLALNTDARIAFVKKPFLVSRIDKIVVNAIVDTLKTAFPRSEPQSPTDELSENEVDGKSQNDKKSTKSRLRFPSSKIAPVLNSCDVQDRILYSVREGSTVSDVLSLSGMESFIQKQEKILNEISASQERSTIARQLPSTLHPQAAGLGGSLSAVALEVLWLVMREHWSWLCTDNMQKVTHLLCGSLIQRWLDVQVDNFTCMQRWALYLRLLQQAIWPGGALRTHRRPPRTQTQRDAAYDQALQSLMGIIPDLVQEMLGVQKCGQVWKSILDSLQHPPINRHLLYCIWDILLESLIATPAS</sequence>
<keyword evidence="3" id="KW-0812">Transmembrane</keyword>
<evidence type="ECO:0000256" key="2">
    <source>
        <dbReference type="SAM" id="MobiDB-lite"/>
    </source>
</evidence>
<dbReference type="Pfam" id="PF08628">
    <property type="entry name" value="Nexin_C"/>
    <property type="match status" value="1"/>
</dbReference>
<evidence type="ECO:0000313" key="7">
    <source>
        <dbReference type="Proteomes" id="UP001181693"/>
    </source>
</evidence>
<reference evidence="6" key="1">
    <citation type="thesis" date="2020" institute="ProQuest LLC" country="789 East Eisenhower Parkway, Ann Arbor, MI, USA">
        <title>Comparative Genomics and Chromosome Evolution.</title>
        <authorList>
            <person name="Mudd A.B."/>
        </authorList>
    </citation>
    <scope>NUCLEOTIDE SEQUENCE</scope>
    <source>
        <strain evidence="6">1538</strain>
        <tissue evidence="6">Blood</tissue>
    </source>
</reference>
<comment type="caution">
    <text evidence="6">The sequence shown here is derived from an EMBL/GenBank/DDBJ whole genome shotgun (WGS) entry which is preliminary data.</text>
</comment>
<feature type="domain" description="PX" evidence="4">
    <location>
        <begin position="497"/>
        <end position="627"/>
    </location>
</feature>
<dbReference type="InterPro" id="IPR013937">
    <property type="entry name" value="Sorting_nexin_C"/>
</dbReference>
<evidence type="ECO:0008006" key="8">
    <source>
        <dbReference type="Google" id="ProtNLM"/>
    </source>
</evidence>
<dbReference type="SUPFAM" id="SSF64268">
    <property type="entry name" value="PX domain"/>
    <property type="match status" value="1"/>
</dbReference>
<dbReference type="InterPro" id="IPR003114">
    <property type="entry name" value="Phox_assoc"/>
</dbReference>
<dbReference type="PANTHER" id="PTHR22775:SF31">
    <property type="entry name" value="SORTING NEXIN-19"/>
    <property type="match status" value="1"/>
</dbReference>
<feature type="transmembrane region" description="Helical" evidence="3">
    <location>
        <begin position="38"/>
        <end position="68"/>
    </location>
</feature>
<dbReference type="InterPro" id="IPR036871">
    <property type="entry name" value="PX_dom_sf"/>
</dbReference>
<evidence type="ECO:0000259" key="5">
    <source>
        <dbReference type="PROSITE" id="PS51207"/>
    </source>
</evidence>
<evidence type="ECO:0000313" key="6">
    <source>
        <dbReference type="EMBL" id="DBA16648.1"/>
    </source>
</evidence>
<feature type="domain" description="PXA" evidence="5">
    <location>
        <begin position="98"/>
        <end position="276"/>
    </location>
</feature>
<dbReference type="AlphaFoldDB" id="A0AAV2ZR92"/>
<dbReference type="Pfam" id="PF00787">
    <property type="entry name" value="PX"/>
    <property type="match status" value="1"/>
</dbReference>
<dbReference type="SMART" id="SM00313">
    <property type="entry name" value="PXA"/>
    <property type="match status" value="1"/>
</dbReference>
<keyword evidence="7" id="KW-1185">Reference proteome</keyword>
<dbReference type="GO" id="GO:0035091">
    <property type="term" value="F:phosphatidylinositol binding"/>
    <property type="evidence" value="ECO:0007669"/>
    <property type="project" value="InterPro"/>
</dbReference>
<dbReference type="InterPro" id="IPR037909">
    <property type="entry name" value="SNX19_PX"/>
</dbReference>
<evidence type="ECO:0000256" key="1">
    <source>
        <dbReference type="ARBA" id="ARBA00010883"/>
    </source>
</evidence>
<name>A0AAV2ZR92_PYXAD</name>
<dbReference type="InterPro" id="IPR001683">
    <property type="entry name" value="PX_dom"/>
</dbReference>
<dbReference type="EMBL" id="DYDO01000011">
    <property type="protein sequence ID" value="DBA16648.1"/>
    <property type="molecule type" value="Genomic_DNA"/>
</dbReference>
<dbReference type="Pfam" id="PF02194">
    <property type="entry name" value="PXA"/>
    <property type="match status" value="1"/>
</dbReference>
<keyword evidence="3" id="KW-0472">Membrane</keyword>
<dbReference type="CDD" id="cd06893">
    <property type="entry name" value="PX_SNX19"/>
    <property type="match status" value="1"/>
</dbReference>
<feature type="region of interest" description="Disordered" evidence="2">
    <location>
        <begin position="657"/>
        <end position="688"/>
    </location>
</feature>
<dbReference type="PROSITE" id="PS51207">
    <property type="entry name" value="PXA"/>
    <property type="match status" value="1"/>
</dbReference>
<dbReference type="PANTHER" id="PTHR22775">
    <property type="entry name" value="SORTING NEXIN"/>
    <property type="match status" value="1"/>
</dbReference>
<gene>
    <name evidence="6" type="ORF">GDO54_004022</name>
</gene>
<organism evidence="6 7">
    <name type="scientific">Pyxicephalus adspersus</name>
    <name type="common">African bullfrog</name>
    <dbReference type="NCBI Taxonomy" id="30357"/>
    <lineage>
        <taxon>Eukaryota</taxon>
        <taxon>Metazoa</taxon>
        <taxon>Chordata</taxon>
        <taxon>Craniata</taxon>
        <taxon>Vertebrata</taxon>
        <taxon>Euteleostomi</taxon>
        <taxon>Amphibia</taxon>
        <taxon>Batrachia</taxon>
        <taxon>Anura</taxon>
        <taxon>Neobatrachia</taxon>
        <taxon>Ranoidea</taxon>
        <taxon>Pyxicephalidae</taxon>
        <taxon>Pyxicephalinae</taxon>
        <taxon>Pyxicephalus</taxon>
    </lineage>
</organism>
<proteinExistence type="inferred from homology"/>